<dbReference type="Pfam" id="PF00106">
    <property type="entry name" value="adh_short"/>
    <property type="match status" value="1"/>
</dbReference>
<dbReference type="PRINTS" id="PR00081">
    <property type="entry name" value="GDHRDH"/>
</dbReference>
<dbReference type="AlphaFoldDB" id="A0A8E2WDH3"/>
<dbReference type="SUPFAM" id="SSF51735">
    <property type="entry name" value="NAD(P)-binding Rossmann-fold domains"/>
    <property type="match status" value="1"/>
</dbReference>
<dbReference type="Proteomes" id="UP000245631">
    <property type="component" value="Unassembled WGS sequence"/>
</dbReference>
<dbReference type="GO" id="GO:0016616">
    <property type="term" value="F:oxidoreductase activity, acting on the CH-OH group of donors, NAD or NADP as acceptor"/>
    <property type="evidence" value="ECO:0007669"/>
    <property type="project" value="TreeGrafter"/>
</dbReference>
<reference evidence="1 2" key="1">
    <citation type="submission" date="2018-05" db="EMBL/GenBank/DDBJ databases">
        <title>Genomic Encyclopedia of Type Strains, Phase IV (KMG-IV): sequencing the most valuable type-strain genomes for metagenomic binning, comparative biology and taxonomic classification.</title>
        <authorList>
            <person name="Goeker M."/>
        </authorList>
    </citation>
    <scope>NUCLEOTIDE SEQUENCE [LARGE SCALE GENOMIC DNA]</scope>
    <source>
        <strain evidence="1 2">DSM 2626</strain>
    </source>
</reference>
<comment type="caution">
    <text evidence="1">The sequence shown here is derived from an EMBL/GenBank/DDBJ whole genome shotgun (WGS) entry which is preliminary data.</text>
</comment>
<dbReference type="InterPro" id="IPR036291">
    <property type="entry name" value="NAD(P)-bd_dom_sf"/>
</dbReference>
<dbReference type="InterPro" id="IPR052184">
    <property type="entry name" value="SDR_enzymes"/>
</dbReference>
<dbReference type="Gene3D" id="3.40.50.720">
    <property type="entry name" value="NAD(P)-binding Rossmann-like Domain"/>
    <property type="match status" value="1"/>
</dbReference>
<dbReference type="RefSeq" id="WP_109665266.1">
    <property type="nucleotide sequence ID" value="NZ_QGGH01000003.1"/>
</dbReference>
<proteinExistence type="predicted"/>
<sequence>MTGDEQGDRTVLITGAGRGLGRELARQYAQDDWRVIACGRTPPTQGFAGRTEFQPLDVADPTSIFDLATRLAGRPLDVLVNNAAIRSEISGLHDFAPDEFLKVMRTNTLGPLLLARALRPNLVEGRMRIIANIGSRAGSMAEGLLDDYDDDYAYRCSKAALNMVGAQLAQDLRVDRITVLSLHPGWMKTDMGGEQAVLAVEDSARGLRTVIDDATLEGSGSFRTFDGMHIRW</sequence>
<accession>A0A8E2WDH3</accession>
<dbReference type="GeneID" id="61052665"/>
<dbReference type="InterPro" id="IPR002347">
    <property type="entry name" value="SDR_fam"/>
</dbReference>
<protein>
    <submittedName>
        <fullName evidence="1">Short-subunit dehydrogenase</fullName>
    </submittedName>
</protein>
<organism evidence="1 2">
    <name type="scientific">Rhizobium loti</name>
    <name type="common">Mesorhizobium loti</name>
    <dbReference type="NCBI Taxonomy" id="381"/>
    <lineage>
        <taxon>Bacteria</taxon>
        <taxon>Pseudomonadati</taxon>
        <taxon>Pseudomonadota</taxon>
        <taxon>Alphaproteobacteria</taxon>
        <taxon>Hyphomicrobiales</taxon>
        <taxon>Phyllobacteriaceae</taxon>
        <taxon>Mesorhizobium</taxon>
    </lineage>
</organism>
<gene>
    <name evidence="1" type="ORF">C8D77_103700</name>
</gene>
<evidence type="ECO:0000313" key="2">
    <source>
        <dbReference type="Proteomes" id="UP000245631"/>
    </source>
</evidence>
<evidence type="ECO:0000313" key="1">
    <source>
        <dbReference type="EMBL" id="PWJ91997.1"/>
    </source>
</evidence>
<dbReference type="PANTHER" id="PTHR45458:SF1">
    <property type="entry name" value="SHORT CHAIN DEHYDROGENASE"/>
    <property type="match status" value="1"/>
</dbReference>
<name>A0A8E2WDH3_RHILI</name>
<dbReference type="PANTHER" id="PTHR45458">
    <property type="entry name" value="SHORT-CHAIN DEHYDROGENASE/REDUCTASE SDR"/>
    <property type="match status" value="1"/>
</dbReference>
<dbReference type="EMBL" id="QGGH01000003">
    <property type="protein sequence ID" value="PWJ91997.1"/>
    <property type="molecule type" value="Genomic_DNA"/>
</dbReference>
<dbReference type="CDD" id="cd05325">
    <property type="entry name" value="carb_red_sniffer_like_SDR_c"/>
    <property type="match status" value="1"/>
</dbReference>